<dbReference type="PROSITE" id="PS51257">
    <property type="entry name" value="PROKAR_LIPOPROTEIN"/>
    <property type="match status" value="1"/>
</dbReference>
<name>A0A6I4SNG0_9SPHN</name>
<dbReference type="AlphaFoldDB" id="A0A6I4SNG0"/>
<gene>
    <name evidence="2" type="ORF">GRI36_07295</name>
</gene>
<organism evidence="2 3">
    <name type="scientific">Pontixanthobacter gangjinensis</name>
    <dbReference type="NCBI Taxonomy" id="1028742"/>
    <lineage>
        <taxon>Bacteria</taxon>
        <taxon>Pseudomonadati</taxon>
        <taxon>Pseudomonadota</taxon>
        <taxon>Alphaproteobacteria</taxon>
        <taxon>Sphingomonadales</taxon>
        <taxon>Erythrobacteraceae</taxon>
        <taxon>Pontixanthobacter</taxon>
    </lineage>
</organism>
<dbReference type="Proteomes" id="UP000468943">
    <property type="component" value="Unassembled WGS sequence"/>
</dbReference>
<dbReference type="OrthoDB" id="9757940at2"/>
<sequence>MKNIGLAAVSFAAMSCALIAQPAFAQSTSADDDLIEIGGDRSARPAIADVPAIDAPVESPSAISVPSDPVGMARKRAPMALTENDELLLDRLKSKDMVHRLRGIDVPFRLLPPQGGQPDASIWHKGPMPSKTLLARLRTTTLSEAATTIATTAGETGELRLAEASWRSTGDPKPTYAQTGLLYCARDAQIGGRKTDSAAINLCLVDEDRDGIFDAYMGAEGDAKGTVHSLYLVGPPLPLAAPLAYTVDKANSLVSTAEWHTCGKDWDLPYFRPYLLEGEVEIGAPSRIDPRRQGTYCDKAELASALVPVEKGATTAKLGALGFEIGSKRQGAKATVRELYQPDQIYREEDGKVVPMSVGMTPTHVQLATAQEFDQRPYKFNGDATLEEAKFGKGDVFLTMGFDHGYTGVVTADIKIRTLLSSRTVSAGTPVYGVPAEQRQVLVNYYGGETILGPPIKRAVNTAIVWCLPVREEEEVLNQRREPTGEIKIIWSATCLPTNSAGNHTVLKDQSPALAVRNMRMDAAISTNDGPPPVNEAKVADFGAPMSFRYRVSNMGGRLVTLTEELMLGDEVTSTKEVLTMILGSEAPFTAGGGKFLLKIVEGKETDEPVFQIEKLTDMQVGESAPITGVDFAALLRALAAQR</sequence>
<keyword evidence="1" id="KW-0732">Signal</keyword>
<keyword evidence="3" id="KW-1185">Reference proteome</keyword>
<evidence type="ECO:0000313" key="2">
    <source>
        <dbReference type="EMBL" id="MXO56686.1"/>
    </source>
</evidence>
<reference evidence="2 3" key="1">
    <citation type="submission" date="2019-12" db="EMBL/GenBank/DDBJ databases">
        <title>Genomic-based taxomic classification of the family Erythrobacteraceae.</title>
        <authorList>
            <person name="Xu L."/>
        </authorList>
    </citation>
    <scope>NUCLEOTIDE SEQUENCE [LARGE SCALE GENOMIC DNA]</scope>
    <source>
        <strain evidence="2 3">JCM 17802</strain>
    </source>
</reference>
<dbReference type="EMBL" id="WTYS01000001">
    <property type="protein sequence ID" value="MXO56686.1"/>
    <property type="molecule type" value="Genomic_DNA"/>
</dbReference>
<feature type="chain" id="PRO_5026279364" description="Secreted protein" evidence="1">
    <location>
        <begin position="26"/>
        <end position="643"/>
    </location>
</feature>
<feature type="signal peptide" evidence="1">
    <location>
        <begin position="1"/>
        <end position="25"/>
    </location>
</feature>
<dbReference type="RefSeq" id="WP_160597856.1">
    <property type="nucleotide sequence ID" value="NZ_WTYS01000001.1"/>
</dbReference>
<proteinExistence type="predicted"/>
<comment type="caution">
    <text evidence="2">The sequence shown here is derived from an EMBL/GenBank/DDBJ whole genome shotgun (WGS) entry which is preliminary data.</text>
</comment>
<evidence type="ECO:0000313" key="3">
    <source>
        <dbReference type="Proteomes" id="UP000468943"/>
    </source>
</evidence>
<evidence type="ECO:0000256" key="1">
    <source>
        <dbReference type="SAM" id="SignalP"/>
    </source>
</evidence>
<accession>A0A6I4SNG0</accession>
<evidence type="ECO:0008006" key="4">
    <source>
        <dbReference type="Google" id="ProtNLM"/>
    </source>
</evidence>
<protein>
    <recommendedName>
        <fullName evidence="4">Secreted protein</fullName>
    </recommendedName>
</protein>